<dbReference type="EMBL" id="MF957259">
    <property type="protein sequence ID" value="ATN93176.1"/>
    <property type="molecule type" value="Genomic_DNA"/>
</dbReference>
<sequence length="77" mass="8993">MKTRLVQITGLSSYAKVNIGYSVEYKKNFFSKWKVLYQTDYVSIDNKAKIEERLKRCQELHEALKVRGAHKIKTVIG</sequence>
<dbReference type="Proteomes" id="UP000231463">
    <property type="component" value="Segment"/>
</dbReference>
<protein>
    <submittedName>
        <fullName evidence="1">Uncharacterized protein</fullName>
    </submittedName>
</protein>
<gene>
    <name evidence="1" type="ORF">CPT_Melville_213</name>
</gene>
<reference evidence="2" key="1">
    <citation type="submission" date="2017-09" db="EMBL/GenBank/DDBJ databases">
        <title>The complete genome of Salmonella phage Melville.</title>
        <authorList>
            <person name="Zhang K."/>
            <person name="Xie Y."/>
            <person name="Liu M."/>
            <person name="Gill J."/>
        </authorList>
    </citation>
    <scope>NUCLEOTIDE SEQUENCE [LARGE SCALE GENOMIC DNA]</scope>
</reference>
<organism evidence="1 2">
    <name type="scientific">Salmonella phage Melville</name>
    <dbReference type="NCBI Taxonomy" id="2041413"/>
    <lineage>
        <taxon>Viruses</taxon>
        <taxon>Duplodnaviria</taxon>
        <taxon>Heunggongvirae</taxon>
        <taxon>Uroviricota</taxon>
        <taxon>Caudoviricetes</taxon>
        <taxon>Pantevenvirales</taxon>
        <taxon>Straboviridae</taxon>
        <taxon>Tevenvirinae</taxon>
        <taxon>Gelderlandvirus</taxon>
        <taxon>Gelderlandvirus melville</taxon>
    </lineage>
</organism>
<accession>A0A2D1GM94</accession>
<name>A0A2D1GM94_9CAUD</name>
<keyword evidence="2" id="KW-1185">Reference proteome</keyword>
<evidence type="ECO:0000313" key="2">
    <source>
        <dbReference type="Proteomes" id="UP000231463"/>
    </source>
</evidence>
<evidence type="ECO:0000313" key="1">
    <source>
        <dbReference type="EMBL" id="ATN93176.1"/>
    </source>
</evidence>
<proteinExistence type="predicted"/>